<dbReference type="EMBL" id="CAJHUB010000768">
    <property type="protein sequence ID" value="CAD7688512.1"/>
    <property type="molecule type" value="Genomic_DNA"/>
</dbReference>
<sequence length="61" mass="6272">MPTPQGCLDFTDLFFLCSVSPGGISYSVYAGHQVATGGRGSRSEAAAGTARTRAPRAGPRL</sequence>
<gene>
    <name evidence="2" type="ORF">NYPRO_LOCUS21305</name>
</gene>
<feature type="compositionally biased region" description="Low complexity" evidence="1">
    <location>
        <begin position="43"/>
        <end position="61"/>
    </location>
</feature>
<evidence type="ECO:0000256" key="1">
    <source>
        <dbReference type="SAM" id="MobiDB-lite"/>
    </source>
</evidence>
<evidence type="ECO:0000313" key="2">
    <source>
        <dbReference type="EMBL" id="CAD7688512.1"/>
    </source>
</evidence>
<dbReference type="Proteomes" id="UP000645828">
    <property type="component" value="Unassembled WGS sequence"/>
</dbReference>
<keyword evidence="3" id="KW-1185">Reference proteome</keyword>
<protein>
    <submittedName>
        <fullName evidence="2">(raccoon dog) hypothetical protein</fullName>
    </submittedName>
</protein>
<dbReference type="AlphaFoldDB" id="A0A811ZI26"/>
<name>A0A811ZI26_NYCPR</name>
<reference evidence="2" key="1">
    <citation type="submission" date="2020-12" db="EMBL/GenBank/DDBJ databases">
        <authorList>
            <consortium name="Molecular Ecology Group"/>
        </authorList>
    </citation>
    <scope>NUCLEOTIDE SEQUENCE</scope>
    <source>
        <strain evidence="2">TBG_1078</strain>
    </source>
</reference>
<feature type="region of interest" description="Disordered" evidence="1">
    <location>
        <begin position="35"/>
        <end position="61"/>
    </location>
</feature>
<evidence type="ECO:0000313" key="3">
    <source>
        <dbReference type="Proteomes" id="UP000645828"/>
    </source>
</evidence>
<organism evidence="2 3">
    <name type="scientific">Nyctereutes procyonoides</name>
    <name type="common">Raccoon dog</name>
    <name type="synonym">Canis procyonoides</name>
    <dbReference type="NCBI Taxonomy" id="34880"/>
    <lineage>
        <taxon>Eukaryota</taxon>
        <taxon>Metazoa</taxon>
        <taxon>Chordata</taxon>
        <taxon>Craniata</taxon>
        <taxon>Vertebrata</taxon>
        <taxon>Euteleostomi</taxon>
        <taxon>Mammalia</taxon>
        <taxon>Eutheria</taxon>
        <taxon>Laurasiatheria</taxon>
        <taxon>Carnivora</taxon>
        <taxon>Caniformia</taxon>
        <taxon>Canidae</taxon>
        <taxon>Nyctereutes</taxon>
    </lineage>
</organism>
<comment type="caution">
    <text evidence="2">The sequence shown here is derived from an EMBL/GenBank/DDBJ whole genome shotgun (WGS) entry which is preliminary data.</text>
</comment>
<proteinExistence type="predicted"/>
<accession>A0A811ZI26</accession>